<evidence type="ECO:0000313" key="1">
    <source>
        <dbReference type="Proteomes" id="UP000887580"/>
    </source>
</evidence>
<proteinExistence type="predicted"/>
<sequence length="1074" mass="127111">MDEISAPSKKPKIQLITIDPDQKLWHFQECKITINKIAKFLLMEPQIENIKVLVASFDKSFYRFKNILCILDNKENIYNFMLILRSTESCEKVFDAIQKSKEIKNTNLSNEKFFKQLFVPILKEIQLNQTLKTEIKPTLRKIFKSFNNEGKQKCREYLKRIQMDENLIVEIFGKSVTPELKGESSPQRKKKQHKTVNDEIIVKSPNFKVLTFTENGNERKRLFIFDEIDKTKCYEYSMQKGSNNYCCLGCGRKKKTVSTKIIKKCGKEYVKFNKSMHVCELRNFNLNKYLPDIIEAPNFKVVNFKENGIDKKRLLIFDEKNKNKCYEYYWLESNKNFKCLGCHTKNVNVTTGIYKENGKEFVKLRKQKHVCELRDYNPCKYSIVEDPDTNVDKTKGCKRKRKRTEDVAEKEPEKSNNVPQNNPILPKIIKAPNFKIYNFEERGIKKSKLFIFNVEDKSMGYEYFWAKSAKSYRCSRCEARGKSSTAKLCKKSGGNDFIELNAVKHICEMIKYDYGKYNFDASKQIIKESNFEVYDFQDRGILRKWLVIFPIIDDRSKCYEYSWNEHDKKYGCRGCKTKKTNVFAELCQNKNGTKYVKLGPQKHVCEYRKYNPQKFSSEEIVEASNFEIVNFEENGILKKRLFVFTNAEKTKCYEFYWRNTGQYFTCSPCELKNKHTSAKLEERKDGTKYIRLMSPKHICEVKDYVPEKYSFDESKRIVEKPNFEIFDYVKNGVSKSMLIIFDATNKKLCYEYFWDKSGNNYVCCGCANIIHVTAKLCKNESGEEYLKLNRAEHVCELRPFEPQKFIDNLKIDKIDYETSEYSYNGISSKRLFIFTTNTKELCYKFYYNSTENFYYCSKCRQMNQHLKAYIRENDDGNEYVSVSSKKHLCEPIKYNPKKQILFPNFQLLKRKSRNLIIQKLVVFTDSNHEMCYEYRQTETYFVCASPSKFKCPASAKMLQNSVGKDYVEMSYVKHKCKPIKFVPEGNLDFKIIKKPDFKLDGNVLSIFDKNDKTKCYTYKWREAGKFYQCYSCRYKNESVSVVARIKQNEDGEDYVLLNDNEHFCQPKMYQPLKK</sequence>
<accession>A0AC35G977</accession>
<evidence type="ECO:0000313" key="2">
    <source>
        <dbReference type="WBParaSite" id="PS1159_v2.g2969.t1"/>
    </source>
</evidence>
<dbReference type="Proteomes" id="UP000887580">
    <property type="component" value="Unplaced"/>
</dbReference>
<reference evidence="2" key="1">
    <citation type="submission" date="2022-11" db="UniProtKB">
        <authorList>
            <consortium name="WormBaseParasite"/>
        </authorList>
    </citation>
    <scope>IDENTIFICATION</scope>
</reference>
<organism evidence="1 2">
    <name type="scientific">Panagrolaimus sp. PS1159</name>
    <dbReference type="NCBI Taxonomy" id="55785"/>
    <lineage>
        <taxon>Eukaryota</taxon>
        <taxon>Metazoa</taxon>
        <taxon>Ecdysozoa</taxon>
        <taxon>Nematoda</taxon>
        <taxon>Chromadorea</taxon>
        <taxon>Rhabditida</taxon>
        <taxon>Tylenchina</taxon>
        <taxon>Panagrolaimomorpha</taxon>
        <taxon>Panagrolaimoidea</taxon>
        <taxon>Panagrolaimidae</taxon>
        <taxon>Panagrolaimus</taxon>
    </lineage>
</organism>
<name>A0AC35G977_9BILA</name>
<dbReference type="WBParaSite" id="PS1159_v2.g2969.t1">
    <property type="protein sequence ID" value="PS1159_v2.g2969.t1"/>
    <property type="gene ID" value="PS1159_v2.g2969"/>
</dbReference>
<protein>
    <submittedName>
        <fullName evidence="2">Uncharacterized protein</fullName>
    </submittedName>
</protein>